<dbReference type="OMA" id="MCKKASC"/>
<proteinExistence type="predicted"/>
<evidence type="ECO:0000313" key="2">
    <source>
        <dbReference type="Proteomes" id="UP000030104"/>
    </source>
</evidence>
<comment type="caution">
    <text evidence="1">The sequence shown here is derived from an EMBL/GenBank/DDBJ whole genome shotgun (WGS) entry which is preliminary data.</text>
</comment>
<dbReference type="PANTHER" id="PTHR34724">
    <property type="entry name" value="OS12G0596101 PROTEIN"/>
    <property type="match status" value="1"/>
</dbReference>
<organism evidence="1 2">
    <name type="scientific">Penicillium italicum</name>
    <name type="common">Blue mold</name>
    <dbReference type="NCBI Taxonomy" id="40296"/>
    <lineage>
        <taxon>Eukaryota</taxon>
        <taxon>Fungi</taxon>
        <taxon>Dikarya</taxon>
        <taxon>Ascomycota</taxon>
        <taxon>Pezizomycotina</taxon>
        <taxon>Eurotiomycetes</taxon>
        <taxon>Eurotiomycetidae</taxon>
        <taxon>Eurotiales</taxon>
        <taxon>Aspergillaceae</taxon>
        <taxon>Penicillium</taxon>
    </lineage>
</organism>
<dbReference type="OrthoDB" id="88410at2759"/>
<dbReference type="PhylomeDB" id="A0A0A2KP19"/>
<dbReference type="HOGENOM" id="CLU_175850_0_1_1"/>
<protein>
    <submittedName>
        <fullName evidence="1">Uncharacterized protein</fullName>
    </submittedName>
</protein>
<sequence>MCMKATCSTCSKVTWWGCGSHIPSVMDSIPEGEWCFCAPQVEKDGKKYPPKAAEAS</sequence>
<reference evidence="1 2" key="1">
    <citation type="journal article" date="2015" name="Mol. Plant Microbe Interact.">
        <title>Genome, transcriptome, and functional analyses of Penicillium expansum provide new insights into secondary metabolism and pathogenicity.</title>
        <authorList>
            <person name="Ballester A.R."/>
            <person name="Marcet-Houben M."/>
            <person name="Levin E."/>
            <person name="Sela N."/>
            <person name="Selma-Lazaro C."/>
            <person name="Carmona L."/>
            <person name="Wisniewski M."/>
            <person name="Droby S."/>
            <person name="Gonzalez-Candelas L."/>
            <person name="Gabaldon T."/>
        </authorList>
    </citation>
    <scope>NUCLEOTIDE SEQUENCE [LARGE SCALE GENOMIC DNA]</scope>
    <source>
        <strain evidence="1 2">PHI-1</strain>
    </source>
</reference>
<dbReference type="EMBL" id="JQGA01001136">
    <property type="protein sequence ID" value="KGO69539.1"/>
    <property type="molecule type" value="Genomic_DNA"/>
</dbReference>
<accession>A0A0A2KP19</accession>
<keyword evidence="2" id="KW-1185">Reference proteome</keyword>
<dbReference type="PANTHER" id="PTHR34724:SF2">
    <property type="entry name" value="OS12G0596101 PROTEIN"/>
    <property type="match status" value="1"/>
</dbReference>
<dbReference type="AlphaFoldDB" id="A0A0A2KP19"/>
<dbReference type="Proteomes" id="UP000030104">
    <property type="component" value="Unassembled WGS sequence"/>
</dbReference>
<evidence type="ECO:0000313" key="1">
    <source>
        <dbReference type="EMBL" id="KGO69539.1"/>
    </source>
</evidence>
<gene>
    <name evidence="1" type="ORF">PITC_000370</name>
</gene>
<name>A0A0A2KP19_PENIT</name>